<dbReference type="OrthoDB" id="9801597at2"/>
<dbReference type="InterPro" id="IPR014464">
    <property type="entry name" value="CvfB_fam"/>
</dbReference>
<dbReference type="Pfam" id="PF13509">
    <property type="entry name" value="S1_2"/>
    <property type="match status" value="1"/>
</dbReference>
<dbReference type="PIRSF" id="PIRSF012524">
    <property type="entry name" value="YitL_S1"/>
    <property type="match status" value="1"/>
</dbReference>
<gene>
    <name evidence="6" type="ORF">FILTAD_00430</name>
</gene>
<keyword evidence="7" id="KW-1185">Reference proteome</keyword>
<dbReference type="InterPro" id="IPR040764">
    <property type="entry name" value="CvfB_WH"/>
</dbReference>
<organism evidence="6 7">
    <name type="scientific">Filibacter tadaridae</name>
    <dbReference type="NCBI Taxonomy" id="2483811"/>
    <lineage>
        <taxon>Bacteria</taxon>
        <taxon>Bacillati</taxon>
        <taxon>Bacillota</taxon>
        <taxon>Bacilli</taxon>
        <taxon>Bacillales</taxon>
        <taxon>Caryophanaceae</taxon>
        <taxon>Filibacter</taxon>
    </lineage>
</organism>
<dbReference type="RefSeq" id="WP_124068878.1">
    <property type="nucleotide sequence ID" value="NZ_CBCRXF010000010.1"/>
</dbReference>
<evidence type="ECO:0000256" key="1">
    <source>
        <dbReference type="PIRNR" id="PIRNR012524"/>
    </source>
</evidence>
<accession>A0A3P5WN71</accession>
<dbReference type="Gene3D" id="2.40.50.140">
    <property type="entry name" value="Nucleic acid-binding proteins"/>
    <property type="match status" value="2"/>
</dbReference>
<protein>
    <recommendedName>
        <fullName evidence="8">S1 motif domain-containing protein</fullName>
    </recommendedName>
</protein>
<reference evidence="6 7" key="1">
    <citation type="submission" date="2018-11" db="EMBL/GenBank/DDBJ databases">
        <authorList>
            <person name="Criscuolo A."/>
        </authorList>
    </citation>
    <scope>NUCLEOTIDE SEQUENCE [LARGE SCALE GENOMIC DNA]</scope>
    <source>
        <strain evidence="6">ATB-66</strain>
    </source>
</reference>
<dbReference type="Pfam" id="PF21543">
    <property type="entry name" value="CvfB_2nd"/>
    <property type="match status" value="1"/>
</dbReference>
<feature type="domain" description="Conserved virulence factor B third S1" evidence="5">
    <location>
        <begin position="149"/>
        <end position="218"/>
    </location>
</feature>
<evidence type="ECO:0000259" key="4">
    <source>
        <dbReference type="Pfam" id="PF21191"/>
    </source>
</evidence>
<dbReference type="InterPro" id="IPR048588">
    <property type="entry name" value="CvfB_S1_2nd"/>
</dbReference>
<dbReference type="InterPro" id="IPR039566">
    <property type="entry name" value="CvfB_S1_st"/>
</dbReference>
<dbReference type="InterPro" id="IPR012340">
    <property type="entry name" value="NA-bd_OB-fold"/>
</dbReference>
<evidence type="ECO:0000313" key="7">
    <source>
        <dbReference type="Proteomes" id="UP000270468"/>
    </source>
</evidence>
<dbReference type="InterPro" id="IPR048587">
    <property type="entry name" value="CvfB_S1_3rd"/>
</dbReference>
<comment type="similarity">
    <text evidence="1">Belongs to the CvfB family.</text>
</comment>
<dbReference type="EMBL" id="UXAV01000018">
    <property type="protein sequence ID" value="VDC20006.1"/>
    <property type="molecule type" value="Genomic_DNA"/>
</dbReference>
<dbReference type="Gene3D" id="1.10.10.10">
    <property type="entry name" value="Winged helix-like DNA-binding domain superfamily/Winged helix DNA-binding domain"/>
    <property type="match status" value="1"/>
</dbReference>
<evidence type="ECO:0000259" key="2">
    <source>
        <dbReference type="Pfam" id="PF13509"/>
    </source>
</evidence>
<evidence type="ECO:0000259" key="3">
    <source>
        <dbReference type="Pfam" id="PF17783"/>
    </source>
</evidence>
<feature type="domain" description="Conserved virulence factor B first S1" evidence="2">
    <location>
        <begin position="9"/>
        <end position="67"/>
    </location>
</feature>
<dbReference type="PANTHER" id="PTHR37296">
    <property type="entry name" value="CONSERVED VIRULENCE FACTOR B"/>
    <property type="match status" value="1"/>
</dbReference>
<feature type="domain" description="Conserved virulence factor B-like winged helix" evidence="3">
    <location>
        <begin position="229"/>
        <end position="286"/>
    </location>
</feature>
<dbReference type="AlphaFoldDB" id="A0A3P5WN71"/>
<evidence type="ECO:0000259" key="5">
    <source>
        <dbReference type="Pfam" id="PF21543"/>
    </source>
</evidence>
<evidence type="ECO:0008006" key="8">
    <source>
        <dbReference type="Google" id="ProtNLM"/>
    </source>
</evidence>
<name>A0A3P5WN71_9BACL</name>
<dbReference type="PANTHER" id="PTHR37296:SF1">
    <property type="entry name" value="CONSERVED VIRULENCE FACTOR B"/>
    <property type="match status" value="1"/>
</dbReference>
<feature type="domain" description="Conserved virulence factor B second S1" evidence="4">
    <location>
        <begin position="76"/>
        <end position="135"/>
    </location>
</feature>
<sequence>MEADNYKSGYTAELEVLEKDGSRWVLDAGGEDIMMNASDAEETIQEGDTVHVFLYTNRRGELTATMKMPSMTAESFGWARVIRVDDNEGVYVDIGSSFEVLVNKTDMPRVKSLWPAVDDELYMTLRTDLGGTIFGRLATEERVLEQIEEAPTSVFNQNLKARAYRLLPVGSFMLSIPENYRIFIHNTEQEKEPRLGQEIQVRVIGNRDDGTLNGSMLPRKEERLGDDAETVIRYLSEVGGRMPFSDKSSPDEIKEMFNLSKASFKRALGKLMKEGKITQSEGWTMLK</sequence>
<dbReference type="InterPro" id="IPR036388">
    <property type="entry name" value="WH-like_DNA-bd_sf"/>
</dbReference>
<dbReference type="Pfam" id="PF21191">
    <property type="entry name" value="CvfB_1st"/>
    <property type="match status" value="1"/>
</dbReference>
<evidence type="ECO:0000313" key="6">
    <source>
        <dbReference type="EMBL" id="VDC20006.1"/>
    </source>
</evidence>
<proteinExistence type="inferred from homology"/>
<dbReference type="Proteomes" id="UP000270468">
    <property type="component" value="Unassembled WGS sequence"/>
</dbReference>
<dbReference type="Pfam" id="PF17783">
    <property type="entry name" value="WHD_CvfB"/>
    <property type="match status" value="1"/>
</dbReference>